<accession>A0A4Y7PG77</accession>
<protein>
    <submittedName>
        <fullName evidence="1">Uncharacterized protein</fullName>
    </submittedName>
</protein>
<evidence type="ECO:0000313" key="2">
    <source>
        <dbReference type="Proteomes" id="UP000294933"/>
    </source>
</evidence>
<name>A0A4Y7PG77_9AGAM</name>
<proteinExistence type="predicted"/>
<dbReference type="EMBL" id="ML170685">
    <property type="protein sequence ID" value="TDL13360.1"/>
    <property type="molecule type" value="Genomic_DNA"/>
</dbReference>
<dbReference type="VEuPathDB" id="FungiDB:BD410DRAFT_880522"/>
<keyword evidence="2" id="KW-1185">Reference proteome</keyword>
<organism evidence="1 2">
    <name type="scientific">Rickenella mellea</name>
    <dbReference type="NCBI Taxonomy" id="50990"/>
    <lineage>
        <taxon>Eukaryota</taxon>
        <taxon>Fungi</taxon>
        <taxon>Dikarya</taxon>
        <taxon>Basidiomycota</taxon>
        <taxon>Agaricomycotina</taxon>
        <taxon>Agaricomycetes</taxon>
        <taxon>Hymenochaetales</taxon>
        <taxon>Rickenellaceae</taxon>
        <taxon>Rickenella</taxon>
    </lineage>
</organism>
<gene>
    <name evidence="1" type="ORF">BD410DRAFT_880522</name>
</gene>
<feature type="non-terminal residue" evidence="1">
    <location>
        <position position="210"/>
    </location>
</feature>
<reference evidence="1 2" key="1">
    <citation type="submission" date="2018-06" db="EMBL/GenBank/DDBJ databases">
        <title>A transcriptomic atlas of mushroom development highlights an independent origin of complex multicellularity.</title>
        <authorList>
            <consortium name="DOE Joint Genome Institute"/>
            <person name="Krizsan K."/>
            <person name="Almasi E."/>
            <person name="Merenyi Z."/>
            <person name="Sahu N."/>
            <person name="Viragh M."/>
            <person name="Koszo T."/>
            <person name="Mondo S."/>
            <person name="Kiss B."/>
            <person name="Balint B."/>
            <person name="Kues U."/>
            <person name="Barry K."/>
            <person name="Hegedus J.C."/>
            <person name="Henrissat B."/>
            <person name="Johnson J."/>
            <person name="Lipzen A."/>
            <person name="Ohm R."/>
            <person name="Nagy I."/>
            <person name="Pangilinan J."/>
            <person name="Yan J."/>
            <person name="Xiong Y."/>
            <person name="Grigoriev I.V."/>
            <person name="Hibbett D.S."/>
            <person name="Nagy L.G."/>
        </authorList>
    </citation>
    <scope>NUCLEOTIDE SEQUENCE [LARGE SCALE GENOMIC DNA]</scope>
    <source>
        <strain evidence="1 2">SZMC22713</strain>
    </source>
</reference>
<sequence length="210" mass="23630">MVEYAQNLEEVLQQAPDVYRPTVRKLLSALRDYAQKEGSSSQTLRKLQAHKANSTFPPQLIGCHEPIFALSKEFAATQPADLKAIHAAWDNFRGTALDKAIALKAAEVEWLRNELLPEQWYGPAINRLAEFYNSHVLASSKVPTFDAEGVNVVAWDVNPDAERIASDLRKDLAFFGNRVIAIERTKTRESYDRLAQKLSLKTDTDVEMGE</sequence>
<dbReference type="AlphaFoldDB" id="A0A4Y7PG77"/>
<evidence type="ECO:0000313" key="1">
    <source>
        <dbReference type="EMBL" id="TDL13360.1"/>
    </source>
</evidence>
<dbReference type="Proteomes" id="UP000294933">
    <property type="component" value="Unassembled WGS sequence"/>
</dbReference>
<dbReference type="OrthoDB" id="2687801at2759"/>